<name>A0A6J4R9U6_9BACT</name>
<dbReference type="PANTHER" id="PTHR43584:SF8">
    <property type="entry name" value="N-ACETYLMURAMATE ALPHA-1-PHOSPHATE URIDYLYLTRANSFERASE"/>
    <property type="match status" value="1"/>
</dbReference>
<dbReference type="PANTHER" id="PTHR43584">
    <property type="entry name" value="NUCLEOTIDYL TRANSFERASE"/>
    <property type="match status" value="1"/>
</dbReference>
<dbReference type="InterPro" id="IPR029044">
    <property type="entry name" value="Nucleotide-diphossugar_trans"/>
</dbReference>
<dbReference type="Pfam" id="PF00483">
    <property type="entry name" value="NTP_transferase"/>
    <property type="match status" value="1"/>
</dbReference>
<evidence type="ECO:0000259" key="3">
    <source>
        <dbReference type="Pfam" id="PF00483"/>
    </source>
</evidence>
<dbReference type="GO" id="GO:0016779">
    <property type="term" value="F:nucleotidyltransferase activity"/>
    <property type="evidence" value="ECO:0007669"/>
    <property type="project" value="UniProtKB-KW"/>
</dbReference>
<evidence type="ECO:0000256" key="2">
    <source>
        <dbReference type="ARBA" id="ARBA00022695"/>
    </source>
</evidence>
<keyword evidence="1" id="KW-0808">Transferase</keyword>
<reference evidence="4" key="1">
    <citation type="submission" date="2020-02" db="EMBL/GenBank/DDBJ databases">
        <authorList>
            <person name="Meier V. D."/>
        </authorList>
    </citation>
    <scope>NUCLEOTIDE SEQUENCE</scope>
    <source>
        <strain evidence="4">AVDCRST_MAG96</strain>
    </source>
</reference>
<dbReference type="EMBL" id="CADCVN010000041">
    <property type="protein sequence ID" value="CAA9466986.1"/>
    <property type="molecule type" value="Genomic_DNA"/>
</dbReference>
<dbReference type="SUPFAM" id="SSF53448">
    <property type="entry name" value="Nucleotide-diphospho-sugar transferases"/>
    <property type="match status" value="1"/>
</dbReference>
<dbReference type="AlphaFoldDB" id="A0A6J4R9U6"/>
<gene>
    <name evidence="4" type="ORF">AVDCRST_MAG96-104</name>
</gene>
<sequence length="268" mass="29945">MPENFALANDFNSPLRGLGGMILAAGLGSRLKPWTDTHPKALAVVNGKSLLQHNVEYLQRYRIKEIVVNVHYFADQIIEAIEKNNGWGSKIIISDETKEVLETGGGFLKASPLLQEANPIVLMNVDILTDLNLQAMISYHQEKKPLATLATTNRETSRYFLFDEGNNLCGWKNVKTGEEKPPNALNGEQKTAKAFSGIHIVESEIFSLIKPRGKFSMVDVYMDLMQEHTIKSFDHSENKFIDVGKAENIAKAEIMFPSQNISATRLII</sequence>
<dbReference type="Gene3D" id="3.90.550.10">
    <property type="entry name" value="Spore Coat Polysaccharide Biosynthesis Protein SpsA, Chain A"/>
    <property type="match status" value="1"/>
</dbReference>
<dbReference type="InterPro" id="IPR050065">
    <property type="entry name" value="GlmU-like"/>
</dbReference>
<protein>
    <recommendedName>
        <fullName evidence="3">Nucleotidyl transferase domain-containing protein</fullName>
    </recommendedName>
</protein>
<proteinExistence type="predicted"/>
<feature type="domain" description="Nucleotidyl transferase" evidence="3">
    <location>
        <begin position="20"/>
        <end position="252"/>
    </location>
</feature>
<dbReference type="InterPro" id="IPR005835">
    <property type="entry name" value="NTP_transferase_dom"/>
</dbReference>
<keyword evidence="2" id="KW-0548">Nucleotidyltransferase</keyword>
<evidence type="ECO:0000256" key="1">
    <source>
        <dbReference type="ARBA" id="ARBA00022679"/>
    </source>
</evidence>
<organism evidence="4">
    <name type="scientific">uncultured Segetibacter sp</name>
    <dbReference type="NCBI Taxonomy" id="481133"/>
    <lineage>
        <taxon>Bacteria</taxon>
        <taxon>Pseudomonadati</taxon>
        <taxon>Bacteroidota</taxon>
        <taxon>Chitinophagia</taxon>
        <taxon>Chitinophagales</taxon>
        <taxon>Chitinophagaceae</taxon>
        <taxon>Segetibacter</taxon>
        <taxon>environmental samples</taxon>
    </lineage>
</organism>
<evidence type="ECO:0000313" key="4">
    <source>
        <dbReference type="EMBL" id="CAA9466986.1"/>
    </source>
</evidence>
<accession>A0A6J4R9U6</accession>